<dbReference type="KEGG" id="fbe:FF125_11760"/>
<protein>
    <submittedName>
        <fullName evidence="5">Helix-turn-helix domain-containing protein</fullName>
    </submittedName>
</protein>
<dbReference type="InterPro" id="IPR018062">
    <property type="entry name" value="HTH_AraC-typ_CS"/>
</dbReference>
<proteinExistence type="predicted"/>
<dbReference type="PROSITE" id="PS01124">
    <property type="entry name" value="HTH_ARAC_FAMILY_2"/>
    <property type="match status" value="1"/>
</dbReference>
<keyword evidence="1" id="KW-0805">Transcription regulation</keyword>
<organism evidence="5 6">
    <name type="scientific">Aureibaculum algae</name>
    <dbReference type="NCBI Taxonomy" id="2584122"/>
    <lineage>
        <taxon>Bacteria</taxon>
        <taxon>Pseudomonadati</taxon>
        <taxon>Bacteroidota</taxon>
        <taxon>Flavobacteriia</taxon>
        <taxon>Flavobacteriales</taxon>
        <taxon>Flavobacteriaceae</taxon>
        <taxon>Aureibaculum</taxon>
    </lineage>
</organism>
<dbReference type="SUPFAM" id="SSF55781">
    <property type="entry name" value="GAF domain-like"/>
    <property type="match status" value="1"/>
</dbReference>
<dbReference type="InterPro" id="IPR003018">
    <property type="entry name" value="GAF"/>
</dbReference>
<evidence type="ECO:0000313" key="6">
    <source>
        <dbReference type="Proteomes" id="UP000306229"/>
    </source>
</evidence>
<dbReference type="GO" id="GO:0043565">
    <property type="term" value="F:sequence-specific DNA binding"/>
    <property type="evidence" value="ECO:0007669"/>
    <property type="project" value="InterPro"/>
</dbReference>
<gene>
    <name evidence="5" type="ORF">FF125_11760</name>
</gene>
<dbReference type="EMBL" id="CP040749">
    <property type="protein sequence ID" value="QCX39077.1"/>
    <property type="molecule type" value="Genomic_DNA"/>
</dbReference>
<dbReference type="OrthoDB" id="9779074at2"/>
<evidence type="ECO:0000313" key="5">
    <source>
        <dbReference type="EMBL" id="QCX39077.1"/>
    </source>
</evidence>
<keyword evidence="2" id="KW-0238">DNA-binding</keyword>
<name>A0A5B7TW15_9FLAO</name>
<dbReference type="Pfam" id="PF12833">
    <property type="entry name" value="HTH_18"/>
    <property type="match status" value="1"/>
</dbReference>
<dbReference type="AlphaFoldDB" id="A0A5B7TW15"/>
<dbReference type="InterPro" id="IPR020449">
    <property type="entry name" value="Tscrpt_reg_AraC-type_HTH"/>
</dbReference>
<dbReference type="InterPro" id="IPR018060">
    <property type="entry name" value="HTH_AraC"/>
</dbReference>
<keyword evidence="3" id="KW-0804">Transcription</keyword>
<dbReference type="PROSITE" id="PS00041">
    <property type="entry name" value="HTH_ARAC_FAMILY_1"/>
    <property type="match status" value="1"/>
</dbReference>
<dbReference type="Gene3D" id="3.30.450.40">
    <property type="match status" value="1"/>
</dbReference>
<feature type="domain" description="HTH araC/xylS-type" evidence="4">
    <location>
        <begin position="192"/>
        <end position="296"/>
    </location>
</feature>
<dbReference type="SMART" id="SM00065">
    <property type="entry name" value="GAF"/>
    <property type="match status" value="1"/>
</dbReference>
<evidence type="ECO:0000256" key="3">
    <source>
        <dbReference type="ARBA" id="ARBA00023163"/>
    </source>
</evidence>
<reference evidence="5 6" key="1">
    <citation type="submission" date="2019-05" db="EMBL/GenBank/DDBJ databases">
        <title>Algicella ahnfeltiae gen. nov., sp. nov., a novel marine bacterium of the family Flavobacteriaceae isolated from a red alga.</title>
        <authorList>
            <person name="Nedashkovskaya O.I."/>
            <person name="Kukhlevskiy A.D."/>
            <person name="Kim S.-G."/>
            <person name="Zhukova N.V."/>
            <person name="Mikhailov V.V."/>
        </authorList>
    </citation>
    <scope>NUCLEOTIDE SEQUENCE [LARGE SCALE GENOMIC DNA]</scope>
    <source>
        <strain evidence="5 6">10Alg115</strain>
    </source>
</reference>
<keyword evidence="6" id="KW-1185">Reference proteome</keyword>
<dbReference type="PANTHER" id="PTHR43280">
    <property type="entry name" value="ARAC-FAMILY TRANSCRIPTIONAL REGULATOR"/>
    <property type="match status" value="1"/>
</dbReference>
<dbReference type="InterPro" id="IPR029016">
    <property type="entry name" value="GAF-like_dom_sf"/>
</dbReference>
<evidence type="ECO:0000256" key="2">
    <source>
        <dbReference type="ARBA" id="ARBA00023125"/>
    </source>
</evidence>
<dbReference type="InterPro" id="IPR009057">
    <property type="entry name" value="Homeodomain-like_sf"/>
</dbReference>
<dbReference type="Gene3D" id="1.10.10.60">
    <property type="entry name" value="Homeodomain-like"/>
    <property type="match status" value="2"/>
</dbReference>
<dbReference type="SUPFAM" id="SSF46689">
    <property type="entry name" value="Homeodomain-like"/>
    <property type="match status" value="1"/>
</dbReference>
<dbReference type="Pfam" id="PF13185">
    <property type="entry name" value="GAF_2"/>
    <property type="match status" value="1"/>
</dbReference>
<dbReference type="SMART" id="SM00342">
    <property type="entry name" value="HTH_ARAC"/>
    <property type="match status" value="1"/>
</dbReference>
<sequence>MYNKPKIMNNTYKSNKVLDEIKAISFFSTSLYQKDSVEEVLWDITKNVIQRLGFVDCVIYTFDKENKILTQKAAYGQKNPIENIIYNHLQIPLGQGIVGSVAVNKQAELIPNTTLDKRYIIDDEARCSEICIPILIDDTLFGIIDSEHPDVNFFNEKHLHLLTIIAALCSQKIKEIQLKTRKPFTKANQYLKKLEGLMRLNKIYRNSCLTLSLTADYLGISACYLSNMVNTLLNKSFIDFINEYRVEDVKNNLLSKEFAHYSIVSVGLEAGFNSKSTFYSAFKKHTGITPMEYKNKCIIR</sequence>
<dbReference type="PRINTS" id="PR00032">
    <property type="entry name" value="HTHARAC"/>
</dbReference>
<evidence type="ECO:0000259" key="4">
    <source>
        <dbReference type="PROSITE" id="PS01124"/>
    </source>
</evidence>
<evidence type="ECO:0000256" key="1">
    <source>
        <dbReference type="ARBA" id="ARBA00023015"/>
    </source>
</evidence>
<accession>A0A5B7TW15</accession>
<dbReference type="GO" id="GO:0003700">
    <property type="term" value="F:DNA-binding transcription factor activity"/>
    <property type="evidence" value="ECO:0007669"/>
    <property type="project" value="InterPro"/>
</dbReference>
<dbReference type="Proteomes" id="UP000306229">
    <property type="component" value="Chromosome"/>
</dbReference>
<dbReference type="PANTHER" id="PTHR43280:SF29">
    <property type="entry name" value="ARAC-FAMILY TRANSCRIPTIONAL REGULATOR"/>
    <property type="match status" value="1"/>
</dbReference>